<dbReference type="GO" id="GO:0008658">
    <property type="term" value="F:penicillin binding"/>
    <property type="evidence" value="ECO:0007669"/>
    <property type="project" value="UniProtKB-UniRule"/>
</dbReference>
<dbReference type="GO" id="GO:0006508">
    <property type="term" value="P:proteolysis"/>
    <property type="evidence" value="ECO:0007669"/>
    <property type="project" value="UniProtKB-KW"/>
</dbReference>
<evidence type="ECO:0000256" key="9">
    <source>
        <dbReference type="ARBA" id="ARBA00022960"/>
    </source>
</evidence>
<dbReference type="GO" id="GO:0009002">
    <property type="term" value="F:serine-type D-Ala-D-Ala carboxypeptidase activity"/>
    <property type="evidence" value="ECO:0007669"/>
    <property type="project" value="UniProtKB-UniRule"/>
</dbReference>
<dbReference type="Gene3D" id="3.30.1390.30">
    <property type="entry name" value="Penicillin-binding protein 2a, domain 3"/>
    <property type="match status" value="1"/>
</dbReference>
<dbReference type="AlphaFoldDB" id="A0A4R3KZX3"/>
<evidence type="ECO:0000256" key="13">
    <source>
        <dbReference type="ARBA" id="ARBA00023316"/>
    </source>
</evidence>
<feature type="domain" description="Penicillin-binding protein transpeptidase" evidence="15">
    <location>
        <begin position="270"/>
        <end position="609"/>
    </location>
</feature>
<dbReference type="Proteomes" id="UP000294599">
    <property type="component" value="Unassembled WGS sequence"/>
</dbReference>
<keyword evidence="12 14" id="KW-0472">Membrane</keyword>
<evidence type="ECO:0000256" key="7">
    <source>
        <dbReference type="ARBA" id="ARBA00022692"/>
    </source>
</evidence>
<sequence>MIRTPPPATVKNVLAEALLFRARTIQALALAILAVIVIIGRYAQLQLIEHEELTSRSERNRIKLQPVAPARGLIYDRNGVLLADNRPAFRLEIVPERVEDLDATLAQLRDLVAIDPDDEQRLKDQIRAVRRFQPVPLKFDLSEVDVARIAVNRHRLPGVDITPYQTRQYLYGELYAHVVGYVGRIDAEDQARLDSRRYAGSTHVGKTGLERFYEDLLHGAAGFEQLESNAAGRPLRVLSRTPPSAGNHLYLSIDHRLQMAMVQAFGQESGAAMAVDPRNGEVLAMVSLPSFDPNPFVRGIGRSAYAELRDSPDRPLFNRVIQGGYEPGSTIKPLMVLAGLELGLRRPDQGIASTGQFRLPGNSQVYRDWRAGGHGWVDAREAIAQSVNTYFYQLAVDMGVDRMSEYLGQFGFGTPTGLDLLGETRGVLPSREWKQANLRQPWYLGETVIAGIGQGYWVTSMPQLAQALSILAMRGERAPLHLLRATQEGFEAPTRHRETSRSPAVPVRTPSNWDVAIDGMVAVVHGPTGTARSVGDGLPFTVAGKTGTAQRVSRREGQRSEDLARHLRHQALFVALAPAEAPEVVVVVIVEGGGSGSRTAAPVARQILDAWWSFRPGAPESQT</sequence>
<evidence type="ECO:0000256" key="4">
    <source>
        <dbReference type="ARBA" id="ARBA00022519"/>
    </source>
</evidence>
<feature type="active site" description="Acyl-ester intermediate" evidence="14">
    <location>
        <position position="329"/>
    </location>
</feature>
<evidence type="ECO:0000256" key="1">
    <source>
        <dbReference type="ARBA" id="ARBA00004167"/>
    </source>
</evidence>
<name>A0A4R3KZX3_9GAMM</name>
<dbReference type="InterPro" id="IPR012338">
    <property type="entry name" value="Beta-lactam/transpept-like"/>
</dbReference>
<dbReference type="GO" id="GO:0009252">
    <property type="term" value="P:peptidoglycan biosynthetic process"/>
    <property type="evidence" value="ECO:0007669"/>
    <property type="project" value="UniProtKB-UniRule"/>
</dbReference>
<dbReference type="Pfam" id="PF00905">
    <property type="entry name" value="Transpeptidase"/>
    <property type="match status" value="1"/>
</dbReference>
<dbReference type="Gene3D" id="3.40.710.10">
    <property type="entry name" value="DD-peptidase/beta-lactamase superfamily"/>
    <property type="match status" value="1"/>
</dbReference>
<dbReference type="HAMAP" id="MF_02081">
    <property type="entry name" value="MrdA_transpept"/>
    <property type="match status" value="1"/>
</dbReference>
<dbReference type="PANTHER" id="PTHR30627">
    <property type="entry name" value="PEPTIDOGLYCAN D,D-TRANSPEPTIDASE"/>
    <property type="match status" value="1"/>
</dbReference>
<dbReference type="SUPFAM" id="SSF56601">
    <property type="entry name" value="beta-lactamase/transpeptidase-like"/>
    <property type="match status" value="1"/>
</dbReference>
<evidence type="ECO:0000313" key="18">
    <source>
        <dbReference type="Proteomes" id="UP000294599"/>
    </source>
</evidence>
<comment type="similarity">
    <text evidence="14">Belongs to the transpeptidase family. MrdA subfamily.</text>
</comment>
<keyword evidence="18" id="KW-1185">Reference proteome</keyword>
<keyword evidence="13 14" id="KW-0961">Cell wall biogenesis/degradation</keyword>
<feature type="domain" description="Penicillin-binding protein dimerisation" evidence="16">
    <location>
        <begin position="67"/>
        <end position="237"/>
    </location>
</feature>
<feature type="transmembrane region" description="Helical" evidence="14">
    <location>
        <begin position="25"/>
        <end position="43"/>
    </location>
</feature>
<dbReference type="EMBL" id="SMAF01000035">
    <property type="protein sequence ID" value="TCS92373.1"/>
    <property type="molecule type" value="Genomic_DNA"/>
</dbReference>
<dbReference type="InterPro" id="IPR017790">
    <property type="entry name" value="Penicillin-binding_protein_2"/>
</dbReference>
<dbReference type="InterPro" id="IPR001460">
    <property type="entry name" value="PCN-bd_Tpept"/>
</dbReference>
<comment type="function">
    <text evidence="14">Catalyzes cross-linking of the peptidoglycan cell wall.</text>
</comment>
<keyword evidence="6 14" id="KW-0645">Protease</keyword>
<protein>
    <recommendedName>
        <fullName evidence="14">Peptidoglycan D,D-transpeptidase MrdA</fullName>
        <ecNumber evidence="14">3.4.16.4</ecNumber>
    </recommendedName>
    <alternativeName>
        <fullName evidence="14">Penicillin-binding protein 2</fullName>
        <shortName evidence="14">PBP-2</shortName>
    </alternativeName>
</protein>
<dbReference type="Gene3D" id="3.90.1310.10">
    <property type="entry name" value="Penicillin-binding protein 2a (Domain 2)"/>
    <property type="match status" value="1"/>
</dbReference>
<dbReference type="UniPathway" id="UPA00219"/>
<dbReference type="RefSeq" id="WP_123522809.1">
    <property type="nucleotide sequence ID" value="NZ_JBHLWF010000073.1"/>
</dbReference>
<accession>A0A4R3KZX3</accession>
<evidence type="ECO:0000256" key="10">
    <source>
        <dbReference type="ARBA" id="ARBA00022984"/>
    </source>
</evidence>
<dbReference type="InterPro" id="IPR050515">
    <property type="entry name" value="Beta-lactam/transpept"/>
</dbReference>
<evidence type="ECO:0000259" key="15">
    <source>
        <dbReference type="Pfam" id="PF00905"/>
    </source>
</evidence>
<evidence type="ECO:0000256" key="5">
    <source>
        <dbReference type="ARBA" id="ARBA00022645"/>
    </source>
</evidence>
<evidence type="ECO:0000256" key="14">
    <source>
        <dbReference type="HAMAP-Rule" id="MF_02081"/>
    </source>
</evidence>
<keyword evidence="8 14" id="KW-0378">Hydrolase</keyword>
<evidence type="ECO:0000256" key="8">
    <source>
        <dbReference type="ARBA" id="ARBA00022801"/>
    </source>
</evidence>
<dbReference type="OrthoDB" id="9766847at2"/>
<dbReference type="GO" id="GO:0005886">
    <property type="term" value="C:plasma membrane"/>
    <property type="evidence" value="ECO:0007669"/>
    <property type="project" value="UniProtKB-SubCell"/>
</dbReference>
<evidence type="ECO:0000256" key="6">
    <source>
        <dbReference type="ARBA" id="ARBA00022670"/>
    </source>
</evidence>
<comment type="catalytic activity">
    <reaction evidence="14">
        <text>Preferential cleavage: (Ac)2-L-Lys-D-Ala-|-D-Ala. Also transpeptidation of peptidyl-alanyl moieties that are N-acyl substituents of D-alanine.</text>
        <dbReference type="EC" id="3.4.16.4"/>
    </reaction>
</comment>
<keyword evidence="7 14" id="KW-0812">Transmembrane</keyword>
<keyword evidence="10 14" id="KW-0573">Peptidoglycan synthesis</keyword>
<dbReference type="Pfam" id="PF03717">
    <property type="entry name" value="PBP_dimer"/>
    <property type="match status" value="1"/>
</dbReference>
<evidence type="ECO:0000256" key="11">
    <source>
        <dbReference type="ARBA" id="ARBA00022989"/>
    </source>
</evidence>
<dbReference type="NCBIfam" id="TIGR03423">
    <property type="entry name" value="pbp2_mrdA"/>
    <property type="match status" value="1"/>
</dbReference>
<keyword evidence="3 14" id="KW-1003">Cell membrane</keyword>
<keyword evidence="5 14" id="KW-0121">Carboxypeptidase</keyword>
<keyword evidence="9 14" id="KW-0133">Cell shape</keyword>
<comment type="caution">
    <text evidence="14">Lacks conserved residue(s) required for the propagation of feature annotation.</text>
</comment>
<evidence type="ECO:0000256" key="12">
    <source>
        <dbReference type="ARBA" id="ARBA00023136"/>
    </source>
</evidence>
<dbReference type="GO" id="GO:0071555">
    <property type="term" value="P:cell wall organization"/>
    <property type="evidence" value="ECO:0007669"/>
    <property type="project" value="UniProtKB-KW"/>
</dbReference>
<dbReference type="PANTHER" id="PTHR30627:SF2">
    <property type="entry name" value="PEPTIDOGLYCAN D,D-TRANSPEPTIDASE MRDA"/>
    <property type="match status" value="1"/>
</dbReference>
<keyword evidence="4 14" id="KW-0997">Cell inner membrane</keyword>
<comment type="subcellular location">
    <subcellularLocation>
        <location evidence="14">Cell inner membrane</location>
        <topology evidence="14">Single-pass membrane protein</topology>
    </subcellularLocation>
    <subcellularLocation>
        <location evidence="2">Cell membrane</location>
    </subcellularLocation>
    <subcellularLocation>
        <location evidence="1">Membrane</location>
        <topology evidence="1">Single-pass membrane protein</topology>
    </subcellularLocation>
</comment>
<dbReference type="GO" id="GO:0008360">
    <property type="term" value="P:regulation of cell shape"/>
    <property type="evidence" value="ECO:0007669"/>
    <property type="project" value="UniProtKB-KW"/>
</dbReference>
<dbReference type="SUPFAM" id="SSF56519">
    <property type="entry name" value="Penicillin binding protein dimerisation domain"/>
    <property type="match status" value="1"/>
</dbReference>
<evidence type="ECO:0000313" key="17">
    <source>
        <dbReference type="EMBL" id="TCS92373.1"/>
    </source>
</evidence>
<dbReference type="InterPro" id="IPR036138">
    <property type="entry name" value="PBP_dimer_sf"/>
</dbReference>
<evidence type="ECO:0000259" key="16">
    <source>
        <dbReference type="Pfam" id="PF03717"/>
    </source>
</evidence>
<reference evidence="17 18" key="1">
    <citation type="submission" date="2019-03" db="EMBL/GenBank/DDBJ databases">
        <title>Genomic Encyclopedia of Type Strains, Phase IV (KMG-IV): sequencing the most valuable type-strain genomes for metagenomic binning, comparative biology and taxonomic classification.</title>
        <authorList>
            <person name="Goeker M."/>
        </authorList>
    </citation>
    <scope>NUCLEOTIDE SEQUENCE [LARGE SCALE GENOMIC DNA]</scope>
    <source>
        <strain evidence="17 18">DSM 21944</strain>
    </source>
</reference>
<comment type="caution">
    <text evidence="17">The sequence shown here is derived from an EMBL/GenBank/DDBJ whole genome shotgun (WGS) entry which is preliminary data.</text>
</comment>
<dbReference type="InterPro" id="IPR005311">
    <property type="entry name" value="PBP_dimer"/>
</dbReference>
<dbReference type="EC" id="3.4.16.4" evidence="14"/>
<keyword evidence="11 14" id="KW-1133">Transmembrane helix</keyword>
<organism evidence="17 18">
    <name type="scientific">Pseudofulvimonas gallinarii</name>
    <dbReference type="NCBI Taxonomy" id="634155"/>
    <lineage>
        <taxon>Bacteria</taxon>
        <taxon>Pseudomonadati</taxon>
        <taxon>Pseudomonadota</taxon>
        <taxon>Gammaproteobacteria</taxon>
        <taxon>Lysobacterales</taxon>
        <taxon>Rhodanobacteraceae</taxon>
        <taxon>Pseudofulvimonas</taxon>
    </lineage>
</organism>
<dbReference type="GO" id="GO:0071972">
    <property type="term" value="F:peptidoglycan L,D-transpeptidase activity"/>
    <property type="evidence" value="ECO:0007669"/>
    <property type="project" value="TreeGrafter"/>
</dbReference>
<proteinExistence type="inferred from homology"/>
<evidence type="ECO:0000256" key="3">
    <source>
        <dbReference type="ARBA" id="ARBA00022475"/>
    </source>
</evidence>
<comment type="pathway">
    <text evidence="14">Cell wall biogenesis; peptidoglycan biosynthesis.</text>
</comment>
<evidence type="ECO:0000256" key="2">
    <source>
        <dbReference type="ARBA" id="ARBA00004236"/>
    </source>
</evidence>
<gene>
    <name evidence="14" type="primary">mrdA</name>
    <name evidence="17" type="ORF">EDC25_1359</name>
</gene>